<dbReference type="EMBL" id="JAIQCV010000004">
    <property type="protein sequence ID" value="KAH1108507.1"/>
    <property type="molecule type" value="Genomic_DNA"/>
</dbReference>
<name>A0A9D4AC91_9ROSI</name>
<proteinExistence type="predicted"/>
<dbReference type="PANTHER" id="PTHR43061">
    <property type="entry name" value="GTP DIPHOSPHOKINASE RSH1, CHLOROPLASTIC-RELATED"/>
    <property type="match status" value="1"/>
</dbReference>
<evidence type="ECO:0000259" key="1">
    <source>
        <dbReference type="Pfam" id="PF02824"/>
    </source>
</evidence>
<dbReference type="AlphaFoldDB" id="A0A9D4AC91"/>
<evidence type="ECO:0000313" key="3">
    <source>
        <dbReference type="Proteomes" id="UP000828251"/>
    </source>
</evidence>
<dbReference type="Gene3D" id="3.10.20.30">
    <property type="match status" value="1"/>
</dbReference>
<organism evidence="2 3">
    <name type="scientific">Gossypium stocksii</name>
    <dbReference type="NCBI Taxonomy" id="47602"/>
    <lineage>
        <taxon>Eukaryota</taxon>
        <taxon>Viridiplantae</taxon>
        <taxon>Streptophyta</taxon>
        <taxon>Embryophyta</taxon>
        <taxon>Tracheophyta</taxon>
        <taxon>Spermatophyta</taxon>
        <taxon>Magnoliopsida</taxon>
        <taxon>eudicotyledons</taxon>
        <taxon>Gunneridae</taxon>
        <taxon>Pentapetalae</taxon>
        <taxon>rosids</taxon>
        <taxon>malvids</taxon>
        <taxon>Malvales</taxon>
        <taxon>Malvaceae</taxon>
        <taxon>Malvoideae</taxon>
        <taxon>Gossypium</taxon>
    </lineage>
</organism>
<dbReference type="Pfam" id="PF02824">
    <property type="entry name" value="TGS"/>
    <property type="match status" value="1"/>
</dbReference>
<dbReference type="OrthoDB" id="1716448at2759"/>
<dbReference type="PANTHER" id="PTHR43061:SF1">
    <property type="entry name" value="GTP DIPHOSPHOKINASE RSH1, CHLOROPLASTIC-RELATED"/>
    <property type="match status" value="1"/>
</dbReference>
<protein>
    <recommendedName>
        <fullName evidence="1">TGS domain-containing protein</fullName>
    </recommendedName>
</protein>
<comment type="caution">
    <text evidence="2">The sequence shown here is derived from an EMBL/GenBank/DDBJ whole genome shotgun (WGS) entry which is preliminary data.</text>
</comment>
<gene>
    <name evidence="2" type="ORF">J1N35_012275</name>
</gene>
<dbReference type="InterPro" id="IPR004095">
    <property type="entry name" value="TGS"/>
</dbReference>
<reference evidence="2 3" key="1">
    <citation type="journal article" date="2021" name="Plant Biotechnol. J.">
        <title>Multi-omics assisted identification of the key and species-specific regulatory components of drought-tolerant mechanisms in Gossypium stocksii.</title>
        <authorList>
            <person name="Yu D."/>
            <person name="Ke L."/>
            <person name="Zhang D."/>
            <person name="Wu Y."/>
            <person name="Sun Y."/>
            <person name="Mei J."/>
            <person name="Sun J."/>
            <person name="Sun Y."/>
        </authorList>
    </citation>
    <scope>NUCLEOTIDE SEQUENCE [LARGE SCALE GENOMIC DNA]</scope>
    <source>
        <strain evidence="3">cv. E1</strain>
        <tissue evidence="2">Leaf</tissue>
    </source>
</reference>
<dbReference type="Proteomes" id="UP000828251">
    <property type="component" value="Unassembled WGS sequence"/>
</dbReference>
<dbReference type="InterPro" id="IPR012675">
    <property type="entry name" value="Beta-grasp_dom_sf"/>
</dbReference>
<dbReference type="InterPro" id="IPR012676">
    <property type="entry name" value="TGS-like"/>
</dbReference>
<evidence type="ECO:0000313" key="2">
    <source>
        <dbReference type="EMBL" id="KAH1108507.1"/>
    </source>
</evidence>
<sequence>MTRDLLCCRIFVFIPRGGIKNLPRGATVFYYAYMIHTDIGNKMVNGNLVSPTHVLANAEVVEIITYNALSSKSAF</sequence>
<accession>A0A9D4AC91</accession>
<keyword evidence="3" id="KW-1185">Reference proteome</keyword>
<feature type="domain" description="TGS" evidence="1">
    <location>
        <begin position="10"/>
        <end position="65"/>
    </location>
</feature>
<dbReference type="SUPFAM" id="SSF81271">
    <property type="entry name" value="TGS-like"/>
    <property type="match status" value="1"/>
</dbReference>